<dbReference type="EMBL" id="BAAAZN010000019">
    <property type="protein sequence ID" value="GAA3574341.1"/>
    <property type="molecule type" value="Genomic_DNA"/>
</dbReference>
<dbReference type="SUPFAM" id="SSF54427">
    <property type="entry name" value="NTF2-like"/>
    <property type="match status" value="1"/>
</dbReference>
<keyword evidence="3" id="KW-1185">Reference proteome</keyword>
<dbReference type="InterPro" id="IPR037401">
    <property type="entry name" value="SnoaL-like"/>
</dbReference>
<evidence type="ECO:0000313" key="2">
    <source>
        <dbReference type="EMBL" id="GAA3574341.1"/>
    </source>
</evidence>
<organism evidence="2 3">
    <name type="scientific">Amycolatopsis ultiminotia</name>
    <dbReference type="NCBI Taxonomy" id="543629"/>
    <lineage>
        <taxon>Bacteria</taxon>
        <taxon>Bacillati</taxon>
        <taxon>Actinomycetota</taxon>
        <taxon>Actinomycetes</taxon>
        <taxon>Pseudonocardiales</taxon>
        <taxon>Pseudonocardiaceae</taxon>
        <taxon>Amycolatopsis</taxon>
    </lineage>
</organism>
<evidence type="ECO:0000259" key="1">
    <source>
        <dbReference type="Pfam" id="PF12680"/>
    </source>
</evidence>
<dbReference type="Gene3D" id="3.10.450.50">
    <property type="match status" value="1"/>
</dbReference>
<evidence type="ECO:0000313" key="3">
    <source>
        <dbReference type="Proteomes" id="UP001500689"/>
    </source>
</evidence>
<dbReference type="Pfam" id="PF12680">
    <property type="entry name" value="SnoaL_2"/>
    <property type="match status" value="1"/>
</dbReference>
<dbReference type="InterPro" id="IPR032710">
    <property type="entry name" value="NTF2-like_dom_sf"/>
</dbReference>
<proteinExistence type="predicted"/>
<dbReference type="RefSeq" id="WP_344867291.1">
    <property type="nucleotide sequence ID" value="NZ_BAAAZN010000019.1"/>
</dbReference>
<feature type="domain" description="SnoaL-like" evidence="1">
    <location>
        <begin position="11"/>
        <end position="112"/>
    </location>
</feature>
<sequence length="131" mass="14814">MNIIDRALGLLLQHDMSGFVQLFAEDAVFEFPFAAPGQPERIEGRTAIDGYLHDYPEKLDIREIVSQTVYETTDPEVTIAEFEVAGVAVATQQPYRLRYIAVLTVRDGLIRHYRDYWSPLAVQEILGNTGV</sequence>
<name>A0ABP6XXU5_9PSEU</name>
<protein>
    <submittedName>
        <fullName evidence="2">Nuclear transport factor 2 family protein</fullName>
    </submittedName>
</protein>
<comment type="caution">
    <text evidence="2">The sequence shown here is derived from an EMBL/GenBank/DDBJ whole genome shotgun (WGS) entry which is preliminary data.</text>
</comment>
<dbReference type="Proteomes" id="UP001500689">
    <property type="component" value="Unassembled WGS sequence"/>
</dbReference>
<reference evidence="3" key="1">
    <citation type="journal article" date="2019" name="Int. J. Syst. Evol. Microbiol.">
        <title>The Global Catalogue of Microorganisms (GCM) 10K type strain sequencing project: providing services to taxonomists for standard genome sequencing and annotation.</title>
        <authorList>
            <consortium name="The Broad Institute Genomics Platform"/>
            <consortium name="The Broad Institute Genome Sequencing Center for Infectious Disease"/>
            <person name="Wu L."/>
            <person name="Ma J."/>
        </authorList>
    </citation>
    <scope>NUCLEOTIDE SEQUENCE [LARGE SCALE GENOMIC DNA]</scope>
    <source>
        <strain evidence="3">JCM 16898</strain>
    </source>
</reference>
<gene>
    <name evidence="2" type="ORF">GCM10022222_68470</name>
</gene>
<accession>A0ABP6XXU5</accession>